<protein>
    <submittedName>
        <fullName evidence="2">Uncharacterized protein</fullName>
    </submittedName>
</protein>
<proteinExistence type="predicted"/>
<keyword evidence="3" id="KW-1185">Reference proteome</keyword>
<evidence type="ECO:0000256" key="1">
    <source>
        <dbReference type="SAM" id="MobiDB-lite"/>
    </source>
</evidence>
<gene>
    <name evidence="2" type="ORF">GGR96_001202</name>
</gene>
<name>A0ABX0WXU3_9PROT</name>
<dbReference type="Proteomes" id="UP000556869">
    <property type="component" value="Unassembled WGS sequence"/>
</dbReference>
<feature type="compositionally biased region" description="Basic and acidic residues" evidence="1">
    <location>
        <begin position="44"/>
        <end position="64"/>
    </location>
</feature>
<dbReference type="EMBL" id="JAATJD010000001">
    <property type="protein sequence ID" value="NJB74130.1"/>
    <property type="molecule type" value="Genomic_DNA"/>
</dbReference>
<accession>A0ABX0WXU3</accession>
<dbReference type="RefSeq" id="WP_143588658.1">
    <property type="nucleotide sequence ID" value="NZ_BAAAEQ010000001.1"/>
</dbReference>
<reference evidence="2 3" key="1">
    <citation type="submission" date="2020-03" db="EMBL/GenBank/DDBJ databases">
        <title>Genomic Encyclopedia of Type Strains, Phase IV (KMG-IV): sequencing the most valuable type-strain genomes for metagenomic binning, comparative biology and taxonomic classification.</title>
        <authorList>
            <person name="Goeker M."/>
        </authorList>
    </citation>
    <scope>NUCLEOTIDE SEQUENCE [LARGE SCALE GENOMIC DNA]</scope>
    <source>
        <strain evidence="2 3">DSM 18888</strain>
    </source>
</reference>
<feature type="region of interest" description="Disordered" evidence="1">
    <location>
        <begin position="32"/>
        <end position="64"/>
    </location>
</feature>
<comment type="caution">
    <text evidence="2">The sequence shown here is derived from an EMBL/GenBank/DDBJ whole genome shotgun (WGS) entry which is preliminary data.</text>
</comment>
<evidence type="ECO:0000313" key="2">
    <source>
        <dbReference type="EMBL" id="NJB74130.1"/>
    </source>
</evidence>
<organism evidence="2 3">
    <name type="scientific">Thalassospira tepidiphila</name>
    <dbReference type="NCBI Taxonomy" id="393657"/>
    <lineage>
        <taxon>Bacteria</taxon>
        <taxon>Pseudomonadati</taxon>
        <taxon>Pseudomonadota</taxon>
        <taxon>Alphaproteobacteria</taxon>
        <taxon>Rhodospirillales</taxon>
        <taxon>Thalassospiraceae</taxon>
        <taxon>Thalassospira</taxon>
    </lineage>
</organism>
<evidence type="ECO:0000313" key="3">
    <source>
        <dbReference type="Proteomes" id="UP000556869"/>
    </source>
</evidence>
<sequence length="64" mass="7036">MIRFPITALSVIQSRRRQTAYDGLERLALGQKTALGLDTGPAHPADDIADRTKNDPQDDAKDTE</sequence>